<dbReference type="EMBL" id="LAZR01010625">
    <property type="protein sequence ID" value="KKM65969.1"/>
    <property type="molecule type" value="Genomic_DNA"/>
</dbReference>
<accession>A0A0F9J839</accession>
<feature type="non-terminal residue" evidence="1">
    <location>
        <position position="1"/>
    </location>
</feature>
<evidence type="ECO:0000313" key="1">
    <source>
        <dbReference type="EMBL" id="KKM65969.1"/>
    </source>
</evidence>
<organism evidence="1">
    <name type="scientific">marine sediment metagenome</name>
    <dbReference type="NCBI Taxonomy" id="412755"/>
    <lineage>
        <taxon>unclassified sequences</taxon>
        <taxon>metagenomes</taxon>
        <taxon>ecological metagenomes</taxon>
    </lineage>
</organism>
<dbReference type="AlphaFoldDB" id="A0A0F9J839"/>
<name>A0A0F9J839_9ZZZZ</name>
<sequence>TKHITKANLESTLSVTAAAHKDNHDPNDGSDPLDTAAAAEISVVVAASAGASHSFAAADHVHAINHAITNNHLATYDGTQNSGETCRMTADGVESRTDAEMKTQLGYLTDVVDDTTPQLGGHLDLNEKAIDLTTGLADTKYEGFTATFTAGEGMTIGELCYFKPGDSKMWQADGDAFATTTGLLAIATTTINAEASGVFLLWGFIRDDTIFDYTAGDELYVSLTPGIPTATIPPAAGDFVRVVGYAITADVIMFNPSNDIIERV</sequence>
<protein>
    <submittedName>
        <fullName evidence="1">Uncharacterized protein</fullName>
    </submittedName>
</protein>
<proteinExistence type="predicted"/>
<reference evidence="1" key="1">
    <citation type="journal article" date="2015" name="Nature">
        <title>Complex archaea that bridge the gap between prokaryotes and eukaryotes.</title>
        <authorList>
            <person name="Spang A."/>
            <person name="Saw J.H."/>
            <person name="Jorgensen S.L."/>
            <person name="Zaremba-Niedzwiedzka K."/>
            <person name="Martijn J."/>
            <person name="Lind A.E."/>
            <person name="van Eijk R."/>
            <person name="Schleper C."/>
            <person name="Guy L."/>
            <person name="Ettema T.J."/>
        </authorList>
    </citation>
    <scope>NUCLEOTIDE SEQUENCE</scope>
</reference>
<comment type="caution">
    <text evidence="1">The sequence shown here is derived from an EMBL/GenBank/DDBJ whole genome shotgun (WGS) entry which is preliminary data.</text>
</comment>
<gene>
    <name evidence="1" type="ORF">LCGC14_1485880</name>
</gene>